<reference evidence="2 3" key="1">
    <citation type="submission" date="2020-08" db="EMBL/GenBank/DDBJ databases">
        <title>Genomic Encyclopedia of Type Strains, Phase IV (KMG-IV): sequencing the most valuable type-strain genomes for metagenomic binning, comparative biology and taxonomic classification.</title>
        <authorList>
            <person name="Goeker M."/>
        </authorList>
    </citation>
    <scope>NUCLEOTIDE SEQUENCE [LARGE SCALE GENOMIC DNA]</scope>
    <source>
        <strain evidence="2 3">DSM 45385</strain>
    </source>
</reference>
<dbReference type="RefSeq" id="WP_184957939.1">
    <property type="nucleotide sequence ID" value="NZ_JACHIN010000001.1"/>
</dbReference>
<evidence type="ECO:0000256" key="1">
    <source>
        <dbReference type="SAM" id="SignalP"/>
    </source>
</evidence>
<feature type="signal peptide" evidence="1">
    <location>
        <begin position="1"/>
        <end position="22"/>
    </location>
</feature>
<name>A0A7W7ZWB7_9ACTN</name>
<organism evidence="2 3">
    <name type="scientific">Nonomuraea endophytica</name>
    <dbReference type="NCBI Taxonomy" id="714136"/>
    <lineage>
        <taxon>Bacteria</taxon>
        <taxon>Bacillati</taxon>
        <taxon>Actinomycetota</taxon>
        <taxon>Actinomycetes</taxon>
        <taxon>Streptosporangiales</taxon>
        <taxon>Streptosporangiaceae</taxon>
        <taxon>Nonomuraea</taxon>
    </lineage>
</organism>
<accession>A0A7W7ZWB7</accession>
<proteinExistence type="predicted"/>
<evidence type="ECO:0008006" key="4">
    <source>
        <dbReference type="Google" id="ProtNLM"/>
    </source>
</evidence>
<protein>
    <recommendedName>
        <fullName evidence="4">DUF2092 domain-containing protein</fullName>
    </recommendedName>
</protein>
<dbReference type="EMBL" id="JACHIN010000001">
    <property type="protein sequence ID" value="MBB5074968.1"/>
    <property type="molecule type" value="Genomic_DNA"/>
</dbReference>
<dbReference type="AlphaFoldDB" id="A0A7W7ZWB7"/>
<keyword evidence="3" id="KW-1185">Reference proteome</keyword>
<evidence type="ECO:0000313" key="3">
    <source>
        <dbReference type="Proteomes" id="UP000568380"/>
    </source>
</evidence>
<comment type="caution">
    <text evidence="2">The sequence shown here is derived from an EMBL/GenBank/DDBJ whole genome shotgun (WGS) entry which is preliminary data.</text>
</comment>
<keyword evidence="1" id="KW-0732">Signal</keyword>
<gene>
    <name evidence="2" type="ORF">HNR40_000414</name>
</gene>
<feature type="chain" id="PRO_5030517890" description="DUF2092 domain-containing protein" evidence="1">
    <location>
        <begin position="23"/>
        <end position="296"/>
    </location>
</feature>
<evidence type="ECO:0000313" key="2">
    <source>
        <dbReference type="EMBL" id="MBB5074968.1"/>
    </source>
</evidence>
<dbReference type="Proteomes" id="UP000568380">
    <property type="component" value="Unassembled WGS sequence"/>
</dbReference>
<sequence>MRRLIAVAAAAAAMVVASPAFAQVKPVDALKKQFVAGQGVRVKETTRTWIDKEAYVGAVREAVVAFGPKGVTGAEGDRTPVLTAALKKELAAQKKKYPEMADAVDLVTERTYMVSTGRHYYIHGGLFSRLLPDDKFWVRGDGDPSFAVMGDQLINVLEPATLKHLLATGKHTGPRYRGSLTFAQLHKVSPSFRTLMPGISYGEIGKSRISWRLTLGEGQLPQRLAIDWTMPLTKKTTIRGTTETRYSDWGADISVKTPTAESVISIDDLVKEILKPPTPIDKNYVAVPPSDDGTVQ</sequence>